<dbReference type="CDD" id="cd00078">
    <property type="entry name" value="HECTc"/>
    <property type="match status" value="1"/>
</dbReference>
<feature type="region of interest" description="Disordered" evidence="13">
    <location>
        <begin position="1953"/>
        <end position="2109"/>
    </location>
</feature>
<dbReference type="InterPro" id="IPR050409">
    <property type="entry name" value="E3_ubiq-protein_ligase"/>
</dbReference>
<dbReference type="Proteomes" id="UP000000559">
    <property type="component" value="Chromosome 2"/>
</dbReference>
<dbReference type="InterPro" id="IPR016024">
    <property type="entry name" value="ARM-type_fold"/>
</dbReference>
<dbReference type="GO" id="GO:0016567">
    <property type="term" value="P:protein ubiquitination"/>
    <property type="evidence" value="ECO:0007669"/>
    <property type="project" value="UniProtKB-UniPathway"/>
</dbReference>
<comment type="subcellular location">
    <subcellularLocation>
        <location evidence="2">Nucleus</location>
    </subcellularLocation>
</comment>
<dbReference type="STRING" id="237561.A0A1D8PGT3"/>
<feature type="compositionally biased region" description="Acidic residues" evidence="13">
    <location>
        <begin position="2019"/>
        <end position="2091"/>
    </location>
</feature>
<evidence type="ECO:0000256" key="4">
    <source>
        <dbReference type="ARBA" id="ARBA00012485"/>
    </source>
</evidence>
<dbReference type="SMART" id="SM00119">
    <property type="entry name" value="HECTc"/>
    <property type="match status" value="1"/>
</dbReference>
<keyword evidence="17" id="KW-1185">Reference proteome</keyword>
<comment type="similarity">
    <text evidence="10">Belongs to the UPL family. TOM1/PTR1 subfamily.</text>
</comment>
<evidence type="ECO:0000259" key="14">
    <source>
        <dbReference type="PROSITE" id="PS50237"/>
    </source>
</evidence>
<feature type="compositionally biased region" description="Basic and acidic residues" evidence="13">
    <location>
        <begin position="2650"/>
        <end position="2663"/>
    </location>
</feature>
<dbReference type="Gene3D" id="3.30.2410.10">
    <property type="entry name" value="Hect, E3 ligase catalytic domain"/>
    <property type="match status" value="1"/>
</dbReference>
<evidence type="ECO:0000256" key="11">
    <source>
        <dbReference type="ARBA" id="ARBA00076267"/>
    </source>
</evidence>
<dbReference type="CGD" id="CAL0000176024">
    <property type="gene designation" value="TOM1"/>
</dbReference>
<evidence type="ECO:0000313" key="16">
    <source>
        <dbReference type="EMBL" id="AOW27355.1"/>
    </source>
</evidence>
<dbReference type="GO" id="GO:0006511">
    <property type="term" value="P:ubiquitin-dependent protein catabolic process"/>
    <property type="evidence" value="ECO:0000318"/>
    <property type="project" value="GO_Central"/>
</dbReference>
<dbReference type="FunFam" id="3.30.2410.10:FF:000004">
    <property type="entry name" value="E3 ubiquitin-protein ligase HUWE1, variant"/>
    <property type="match status" value="1"/>
</dbReference>
<evidence type="ECO:0000256" key="10">
    <source>
        <dbReference type="ARBA" id="ARBA00034494"/>
    </source>
</evidence>
<sequence length="3286" mass="375410">MIVGKRDHHQRMEMAKPLRSLIDKLTTCDINELPQYLQENFKWQRPRGDLIHWIPLLNRFDEIFEQKIEKYGLDKDNVKLSLVSPEDERLIVSCLQFTYILLDHCFDKQVYSSSERIYALINSSSLEIRLRALEVGIVLAEKFVQTTSSRFSAPKPVRNKVLEIAKSFPPLVPIDSTLKQLAENKKNNNHRDTDEKPSIIGDHYNFVYTLDPEKKYPSKWKSINYQYYKSVPNTPTLNKNASKSKSNDKKKEDTVTEGLHIFHLPEESVRKLTVQQLFEKGMEVLPPESWFCFGIHAQMTKSFNSTSSDAMQLREKLIQIKCLAVGFTCCMLSSQVTSTKLFETEPYIFSFLVEAISPENSSLVSRDVYFAAIRALECISFKKVWGAELIRTMGGNVSHGILFQCLRHIWKMVKDQKEDYFEEGYIHFFNLIGNLISNKSLVPKLTAGGILDDLMPFLNLPTKYRWSCSAAVHLITMYLASAKDSLDEFVTNDGFTLLIGNIRREVDFALENPEFGGGAPKDAIVYYSITLRQANYIRNLMKLVADLIQSDSGDRLRNLFDSPLLESFNKVLTHPHVFGPSILAATIDSVFFIIHNEPTAFSILNEAKVIDTILDNYESLFLPSGPLLQILPEVLGAICLNNEGLNKVKDKKLIQVFFKSFYNLNNAKELVRTESSTNLGCSLDELGRHYTSLKPIILQQLSELIENMSEYVNQRLPGIEFYTSDSGSLFSGKGDDSPVKVENGKEITSWENEDSAYLLDNVFNFLGGLLQDSGQWGTDVIQKISFKSWIKLLTLRNAPWDYSMSNGIVSFMGILKYFDDEKREYGLPVIIEELDKTLKLDSVLSYIKYKGEVSYFETIEPQQATILLQDLNIINVLLYSLTEIYINLGSLFNERLGQIVSLFSNSNLLMNLVQLLERSIIEEAIIVSNTPDEVLKMTHNFPNDSPPLQINVCDPSEIKADTKGTSAKFKNTLQLRTGSYYFRGYIPLILASVVRSCIPKRQDHAEGQARQDAVEILLSLGKEFTDSIGRKFNNSYYEESFILNIAYVALYILNQKERSKDQVYTPFAISLFQNGFFKVAEATCISLWNKLLIMDPELASATLDLKYISTQESSIIKNALGQILMIFAKTVNHENIPNVPFAKFYFYQGFESNIEQSLTSALLLQIRSVALSLVEHTVGSKSQLTGTNKHPDNVPTPLIEQIAVIIKDIFVGKKELSDSEFIPFDTRNISPPSDQFAYLISLGMSEDQAAHFFEHGCNLSDIASGKFLRCVEIDLKEEQWQSIAESIRDEKIDFSIDFEKFKSTKDILKERKAVDFENIWMNIAQSFPKSISFISDFIMLVSYKEFYDEMLDYTPKIKWPIEDKELFGINLYIIALLLQTGKPHIHRRDIMLNAQTLINPDIISTDTVNEKFFPSLLLVLERMMILLEEPEHEMAPELPFTIQKKKEFDVATKEFKAKTFDLLVKLEVKDNLESAYGLARVLVLYARDKSYADRLAGSQILKDLLKLVRTNVKRKTVIEALRTSVILIFRYCFETSRMAENIMNIEVTALFNNPIRQIKDLHACLRESAPLVFRDIDMAVGVICNNILLEGYTGEESYSSKIAIRKRKNDELSQDVEMSEPEESKPLVSTTIINQLLSELMSAIKTDWLSDPSTVEEKKDTKKSTVDLFANEKFSYVCFLLKTIAELVGSYKQAKLEFLTFSKKTQEEVKPRATALNFFIHQLIPTHSLESSTGAEFERRCAISSIAKMCLLSLVSSTISGDNDSSKAKKEDADLALIRRFVVDLMMKILKDVSQSNTLGSIKYGKLLDLFELSGSLISTKFRDSVGPLLNKQATQYDQFHISKIYIEKQVPNLLTNLIAEFDLNFPQIDKVVKAALKPMTFLGKSKVEYEELFAGDANQGDHNDDDDNLPEDVDYHEETPDLFRNSTLGMYDVESEGDDEFYDAEDPVDAMMTGEDLSGASDDGDDDDDEDDDGDDDIDDMSSELSAIDSDLDGGDNADDIEMEIEVDPYDDERGSEDIDEDASDMEDIEIIDDLDLVSQTDGDDDGDDDDGRDDEEDSSSWDDDEMSEYDEDELDGWIEQLDDSEDSNDEVQSRRRPRDPFTSLNNDAESGLRQRLFLDGEADFDDDNAIESDGELSEMDSRSDFEVRMVTPSRGRRRRILDRADFNELERASPALSVLLDGLFRDRNFGSIEISRYEHLNHDTSTIGRLFENMMHLGRVSKHSNQDNKLHIKSTLERWSDVLKMYYPRDGGDLVYPLTTTIIGRIKDESQAIANRKKEEQEKAKKEREEKRRKQLEEEEKRRQEESRQRQESTANVPEREPVMVRIGDRDVDISGTEIDRDYIEALPEDMREEVFASYVRERRANASSTDTDVREIDPDFLDALPDNIRTEILQQETMARRFANFESSSAQDEFEVDDAGEEDVFEDADDARPSGSGRSSSAATTRAQKKPAGKVYFSPLVDKQGIAALIRLLFSPLTISQREHIYHALQYMCYNKQSRIEIMSLMIAILNDCFTNNRPAQKVYTQVCNKAGGNKDSKQQYKLPVGATQISVGIQIVEAVDYLLERNNHLKYFLLTEHENTFILRKDKKSASKESKFPINYMLKILDNKLVTDDQTLLDILARVFQVASRALHALKNSANADDKDDDKENEKEKEKDKPHAPPPPVIPDSNYRLIIKILTGNDCSNTTFRRTISAMQNFSVLPNAQKLFSLELSDKASELGQTIITDLNNLTKELVAGGGSDSKSFSKFSAHWSDQAKLLRILTALDYMFENKEKNKEKGKEDEIEELTDLYKKLALGSLWDALSETLRVLEEKPQLHNIANALLPLIEALMVVCKHSKVRELPIKDILKYEAKKIDFTKEPIESLFFSFTDEHKKILNQMVRSNPNLMSGPFGMLVRNPRVLEFDNKKNYFDRKLHQDKKENRKMLVSVRRDQVFLDSYRSLFFKPKDEFRNSKLEINFKGEQGIDAGGVTREWYQVLSRQMFNPDYALFTPVVSDETTFHPNRTSYINPEHLSFFKFIGRIIGKAIYDNCFLDCHFSRAVYKRILGKPQSLKDMETLDLEYFKSLMWMLENDITDVITEDFSVETDDYGEHKIIDLIPNGRNIPVTEENKNEYVKKVVEYRLQTSVEEQMENFLIGFHEIIPKDLVAIFDEKELELLISGLPDIDVSDWQNHTSYNNYSPSSLQIQWFWRAVKSFDNEERARLLQFATGTSKVPLNGFKELSGASGTCKFSIHRDYGSTDRLPSSHTCFNQIDLPAYDCYETLRGSLLMAITEGHEGFGLA</sequence>
<feature type="compositionally biased region" description="Low complexity" evidence="13">
    <location>
        <begin position="2437"/>
        <end position="2449"/>
    </location>
</feature>
<evidence type="ECO:0000256" key="7">
    <source>
        <dbReference type="ARBA" id="ARBA00022786"/>
    </source>
</evidence>
<accession>A0A1D8PGT3</accession>
<name>A0A1D8PGT3_CANAL</name>
<proteinExistence type="inferred from homology"/>
<evidence type="ECO:0000256" key="1">
    <source>
        <dbReference type="ARBA" id="ARBA00000885"/>
    </source>
</evidence>
<dbReference type="InterPro" id="IPR010314">
    <property type="entry name" value="E3_Ub_ligase_DUF913"/>
</dbReference>
<evidence type="ECO:0000313" key="17">
    <source>
        <dbReference type="Proteomes" id="UP000000559"/>
    </source>
</evidence>
<dbReference type="GO" id="GO:0005634">
    <property type="term" value="C:nucleus"/>
    <property type="evidence" value="ECO:0000318"/>
    <property type="project" value="GO_Central"/>
</dbReference>
<feature type="compositionally biased region" description="Acidic residues" evidence="13">
    <location>
        <begin position="1991"/>
        <end position="2012"/>
    </location>
</feature>
<dbReference type="InParanoid" id="A0A1D8PGT3"/>
<reference evidence="16 17" key="3">
    <citation type="journal article" date="2013" name="Genome Biol.">
        <title>Assembly of a phased diploid Candida albicans genome facilitates allele-specific measurements and provides a simple model for repeat and indel structure.</title>
        <authorList>
            <person name="Muzzey D."/>
            <person name="Schwartz K."/>
            <person name="Weissman J.S."/>
            <person name="Sherlock G."/>
        </authorList>
    </citation>
    <scope>NUCLEOTIDE SEQUENCE [LARGE SCALE GENOMIC DNA]</scope>
    <source>
        <strain evidence="17">SC5314 / ATCC MYA-2876</strain>
    </source>
</reference>
<dbReference type="eggNOG" id="KOG0939">
    <property type="taxonomic scope" value="Eukaryota"/>
</dbReference>
<dbReference type="PANTHER" id="PTHR11254:SF67">
    <property type="entry name" value="E3 UBIQUITIN-PROTEIN LIGASE HUWE1"/>
    <property type="match status" value="1"/>
</dbReference>
<dbReference type="SMR" id="A0A1D8PGT3"/>
<reference evidence="16 17" key="1">
    <citation type="journal article" date="2004" name="Proc. Natl. Acad. Sci. U.S.A.">
        <title>The diploid genome sequence of Candida albicans.</title>
        <authorList>
            <person name="Jones T."/>
            <person name="Federspiel N.A."/>
            <person name="Chibana H."/>
            <person name="Dungan J."/>
            <person name="Kalman S."/>
            <person name="Magee B.B."/>
            <person name="Newport G."/>
            <person name="Thorstenson Y.R."/>
            <person name="Agabian N."/>
            <person name="Magee P.T."/>
            <person name="Davis R.W."/>
            <person name="Scherer S."/>
        </authorList>
    </citation>
    <scope>NUCLEOTIDE SEQUENCE [LARGE SCALE GENOMIC DNA]</scope>
    <source>
        <strain evidence="17">SC5314 / ATCC MYA-2876</strain>
    </source>
</reference>
<evidence type="ECO:0000256" key="8">
    <source>
        <dbReference type="ARBA" id="ARBA00022816"/>
    </source>
</evidence>
<dbReference type="Gene3D" id="3.30.2160.10">
    <property type="entry name" value="Hect, E3 ligase catalytic domain"/>
    <property type="match status" value="1"/>
</dbReference>
<dbReference type="InterPro" id="IPR000569">
    <property type="entry name" value="HECT_dom"/>
</dbReference>
<dbReference type="UniPathway" id="UPA00143"/>
<feature type="region of interest" description="Disordered" evidence="13">
    <location>
        <begin position="1897"/>
        <end position="1928"/>
    </location>
</feature>
<comment type="catalytic activity">
    <reaction evidence="1">
        <text>S-ubiquitinyl-[E2 ubiquitin-conjugating enzyme]-L-cysteine + [acceptor protein]-L-lysine = [E2 ubiquitin-conjugating enzyme]-L-cysteine + N(6)-ubiquitinyl-[acceptor protein]-L-lysine.</text>
        <dbReference type="EC" id="2.3.2.26"/>
    </reaction>
</comment>
<evidence type="ECO:0000256" key="3">
    <source>
        <dbReference type="ARBA" id="ARBA00004906"/>
    </source>
</evidence>
<dbReference type="InterPro" id="IPR035983">
    <property type="entry name" value="Hect_E3_ubiquitin_ligase"/>
</dbReference>
<keyword evidence="9" id="KW-0539">Nucleus</keyword>
<feature type="compositionally biased region" description="Acidic residues" evidence="13">
    <location>
        <begin position="1904"/>
        <end position="1916"/>
    </location>
</feature>
<gene>
    <name evidence="15 16" type="primary">TOM1</name>
    <name evidence="16" type="ordered locus">CAALFM_C203180CA</name>
    <name evidence="15" type="ordered locus">orf19.13198</name>
</gene>
<keyword evidence="6" id="KW-0808">Transferase</keyword>
<feature type="active site" description="Glycyl thioester intermediate" evidence="12">
    <location>
        <position position="3253"/>
    </location>
</feature>
<comment type="pathway">
    <text evidence="3">Protein modification; protein ubiquitination.</text>
</comment>
<keyword evidence="7 12" id="KW-0833">Ubl conjugation pathway</keyword>
<feature type="domain" description="HECT" evidence="14">
    <location>
        <begin position="2950"/>
        <end position="3286"/>
    </location>
</feature>
<organism evidence="16 17">
    <name type="scientific">Candida albicans (strain SC5314 / ATCC MYA-2876)</name>
    <name type="common">Yeast</name>
    <dbReference type="NCBI Taxonomy" id="237561"/>
    <lineage>
        <taxon>Eukaryota</taxon>
        <taxon>Fungi</taxon>
        <taxon>Dikarya</taxon>
        <taxon>Ascomycota</taxon>
        <taxon>Saccharomycotina</taxon>
        <taxon>Pichiomycetes</taxon>
        <taxon>Debaryomycetaceae</taxon>
        <taxon>Candida/Lodderomyces clade</taxon>
        <taxon>Candida</taxon>
    </lineage>
</organism>
<feature type="compositionally biased region" description="Basic and acidic residues" evidence="13">
    <location>
        <begin position="2276"/>
        <end position="2313"/>
    </location>
</feature>
<dbReference type="GO" id="GO:0005737">
    <property type="term" value="C:cytoplasm"/>
    <property type="evidence" value="ECO:0000318"/>
    <property type="project" value="GO_Central"/>
</dbReference>
<dbReference type="SUPFAM" id="SSF56204">
    <property type="entry name" value="Hect, E3 ligase catalytic domain"/>
    <property type="match status" value="1"/>
</dbReference>
<evidence type="ECO:0000256" key="2">
    <source>
        <dbReference type="ARBA" id="ARBA00004123"/>
    </source>
</evidence>
<dbReference type="InterPro" id="IPR025527">
    <property type="entry name" value="HUWE1/Rev1_UBM"/>
</dbReference>
<evidence type="ECO:0000313" key="15">
    <source>
        <dbReference type="CGD" id="CAL0000176024"/>
    </source>
</evidence>
<dbReference type="InterPro" id="IPR010309">
    <property type="entry name" value="E3_Ub_ligase_DUF908"/>
</dbReference>
<dbReference type="FunFam" id="3.90.1750.10:FF:000003">
    <property type="entry name" value="E3 ubiquitin-protein ligase UPL1"/>
    <property type="match status" value="1"/>
</dbReference>
<protein>
    <recommendedName>
        <fullName evidence="4">HECT-type E3 ubiquitin transferase</fullName>
        <ecNumber evidence="4">2.3.2.26</ecNumber>
    </recommendedName>
    <alternativeName>
        <fullName evidence="11">HECT-type E3 ubiquitin transferase TOM1</fullName>
    </alternativeName>
</protein>
<dbReference type="Gene3D" id="3.90.1750.10">
    <property type="entry name" value="Hect, E3 ligase catalytic domains"/>
    <property type="match status" value="1"/>
</dbReference>
<dbReference type="Pfam" id="PF14377">
    <property type="entry name" value="UBM"/>
    <property type="match status" value="2"/>
</dbReference>
<evidence type="ECO:0000256" key="13">
    <source>
        <dbReference type="SAM" id="MobiDB-lite"/>
    </source>
</evidence>
<evidence type="ECO:0000256" key="5">
    <source>
        <dbReference type="ARBA" id="ARBA00022448"/>
    </source>
</evidence>
<evidence type="ECO:0000256" key="12">
    <source>
        <dbReference type="PROSITE-ProRule" id="PRU00104"/>
    </source>
</evidence>
<dbReference type="FunFam" id="3.30.2160.10:FF:000001">
    <property type="entry name" value="E3 ubiquitin-protein ligase NEDD4-like"/>
    <property type="match status" value="1"/>
</dbReference>
<keyword evidence="8" id="KW-0509">mRNA transport</keyword>
<dbReference type="EMBL" id="CP017624">
    <property type="protein sequence ID" value="AOW27355.1"/>
    <property type="molecule type" value="Genomic_DNA"/>
</dbReference>
<dbReference type="EC" id="2.3.2.26" evidence="4"/>
<keyword evidence="5" id="KW-0813">Transport</keyword>
<feature type="compositionally biased region" description="Acidic residues" evidence="13">
    <location>
        <begin position="1963"/>
        <end position="1983"/>
    </location>
</feature>
<dbReference type="KEGG" id="cal:CAALFM_C203180CA"/>
<dbReference type="GO" id="GO:0051028">
    <property type="term" value="P:mRNA transport"/>
    <property type="evidence" value="ECO:0007669"/>
    <property type="project" value="UniProtKB-KW"/>
</dbReference>
<dbReference type="Pfam" id="PF06025">
    <property type="entry name" value="DUF913"/>
    <property type="match status" value="1"/>
</dbReference>
<dbReference type="Pfam" id="PF00632">
    <property type="entry name" value="HECT"/>
    <property type="match status" value="1"/>
</dbReference>
<feature type="region of interest" description="Disordered" evidence="13">
    <location>
        <begin position="2276"/>
        <end position="2326"/>
    </location>
</feature>
<reference evidence="16 17" key="2">
    <citation type="journal article" date="2007" name="Genome Biol.">
        <title>Assembly of the Candida albicans genome into sixteen supercontigs aligned on the eight chromosomes.</title>
        <authorList>
            <person name="van het Hoog M."/>
            <person name="Rast T.J."/>
            <person name="Martchenko M."/>
            <person name="Grindle S."/>
            <person name="Dignard D."/>
            <person name="Hogues H."/>
            <person name="Cuomo C."/>
            <person name="Berriman M."/>
            <person name="Scherer S."/>
            <person name="Magee B.B."/>
            <person name="Whiteway M."/>
            <person name="Chibana H."/>
            <person name="Nantel A."/>
            <person name="Magee P.T."/>
        </authorList>
    </citation>
    <scope>GENOME REANNOTATION</scope>
    <source>
        <strain evidence="17">SC5314 / ATCC MYA-2876</strain>
    </source>
</reference>
<dbReference type="PROSITE" id="PS50237">
    <property type="entry name" value="HECT"/>
    <property type="match status" value="1"/>
</dbReference>
<dbReference type="GO" id="GO:0061630">
    <property type="term" value="F:ubiquitin protein ligase activity"/>
    <property type="evidence" value="ECO:0000318"/>
    <property type="project" value="GO_Central"/>
</dbReference>
<dbReference type="RefSeq" id="XP_715318.2">
    <property type="nucleotide sequence ID" value="XM_710225.2"/>
</dbReference>
<dbReference type="Pfam" id="PF06012">
    <property type="entry name" value="DUF908"/>
    <property type="match status" value="1"/>
</dbReference>
<dbReference type="OrthoDB" id="8068875at2759"/>
<evidence type="ECO:0000256" key="9">
    <source>
        <dbReference type="ARBA" id="ARBA00023242"/>
    </source>
</evidence>
<feature type="region of interest" description="Disordered" evidence="13">
    <location>
        <begin position="2428"/>
        <end position="2451"/>
    </location>
</feature>
<evidence type="ECO:0000256" key="6">
    <source>
        <dbReference type="ARBA" id="ARBA00022679"/>
    </source>
</evidence>
<dbReference type="FunCoup" id="A0A1D8PGT3">
    <property type="interactions" value="1138"/>
</dbReference>
<dbReference type="SUPFAM" id="SSF48371">
    <property type="entry name" value="ARM repeat"/>
    <property type="match status" value="1"/>
</dbReference>
<dbReference type="GeneID" id="3642987"/>
<dbReference type="VEuPathDB" id="FungiDB:C2_03180C_A"/>
<feature type="region of interest" description="Disordered" evidence="13">
    <location>
        <begin position="2641"/>
        <end position="2672"/>
    </location>
</feature>
<dbReference type="PANTHER" id="PTHR11254">
    <property type="entry name" value="HECT DOMAIN UBIQUITIN-PROTEIN LIGASE"/>
    <property type="match status" value="1"/>
</dbReference>